<organism evidence="1 2">
    <name type="scientific">Streptomyces telluris</name>
    <dbReference type="NCBI Taxonomy" id="2720021"/>
    <lineage>
        <taxon>Bacteria</taxon>
        <taxon>Bacillati</taxon>
        <taxon>Actinomycetota</taxon>
        <taxon>Actinomycetes</taxon>
        <taxon>Kitasatosporales</taxon>
        <taxon>Streptomycetaceae</taxon>
        <taxon>Streptomyces</taxon>
    </lineage>
</organism>
<gene>
    <name evidence="1" type="ORF">NQU55_32255</name>
</gene>
<reference evidence="1" key="1">
    <citation type="submission" date="2022-06" db="EMBL/GenBank/DDBJ databases">
        <title>WGS of actinobacteria.</title>
        <authorList>
            <person name="Thawai C."/>
        </authorList>
    </citation>
    <scope>NUCLEOTIDE SEQUENCE</scope>
    <source>
        <strain evidence="1">AA8</strain>
    </source>
</reference>
<dbReference type="AlphaFoldDB" id="A0A9X2LNU5"/>
<dbReference type="EMBL" id="JANIID010000043">
    <property type="protein sequence ID" value="MCQ8774399.1"/>
    <property type="molecule type" value="Genomic_DNA"/>
</dbReference>
<evidence type="ECO:0000313" key="1">
    <source>
        <dbReference type="EMBL" id="MCQ8774399.1"/>
    </source>
</evidence>
<dbReference type="Proteomes" id="UP001142374">
    <property type="component" value="Unassembled WGS sequence"/>
</dbReference>
<comment type="caution">
    <text evidence="1">The sequence shown here is derived from an EMBL/GenBank/DDBJ whole genome shotgun (WGS) entry which is preliminary data.</text>
</comment>
<proteinExistence type="predicted"/>
<keyword evidence="2" id="KW-1185">Reference proteome</keyword>
<evidence type="ECO:0000313" key="2">
    <source>
        <dbReference type="Proteomes" id="UP001142374"/>
    </source>
</evidence>
<accession>A0A9X2LNU5</accession>
<dbReference type="RefSeq" id="WP_168096755.1">
    <property type="nucleotide sequence ID" value="NZ_JAATER010000790.1"/>
</dbReference>
<sequence>MTWNPCCGLLLDSRPGMQAVRSIVIDHFRRLTDDVLLGVIGKQGDPEGFCCHLTRVSVPMRSADEPRARP</sequence>
<protein>
    <submittedName>
        <fullName evidence="1">Uncharacterized protein</fullName>
    </submittedName>
</protein>
<name>A0A9X2LNU5_9ACTN</name>